<feature type="transmembrane region" description="Helical" evidence="1">
    <location>
        <begin position="255"/>
        <end position="271"/>
    </location>
</feature>
<sequence length="272" mass="29705">MFPVFGFIAHIALFAAIQVLGIFTGLNALEILEKSSVTVQEVPLPMTLFSFVIAFSLLFLLLRFSGKFNLFKYFFYFLIIIGSKLVFEAFFAPIIANILTLSLLALFLFRKSLLVHNLTLGITIAGVAVSLGLSFSFSTVLFLMGAFSFYDVLAVYRSSHMVKLFRGMASKGVILAIMIPQRLSKINVKSNEFKPGQGVFIMGTGDLAFPLFLAVSALKFSVVSAWFIVGGAIFGAALVYYLLNTQKSTRAMPALPPIALCSVLGFALSLII</sequence>
<feature type="transmembrane region" description="Helical" evidence="1">
    <location>
        <begin position="224"/>
        <end position="243"/>
    </location>
</feature>
<keyword evidence="1" id="KW-0812">Transmembrane</keyword>
<feature type="transmembrane region" description="Helical" evidence="1">
    <location>
        <begin position="69"/>
        <end position="85"/>
    </location>
</feature>
<reference evidence="2" key="1">
    <citation type="journal article" date="2014" name="Genome Biol. Evol.">
        <title>Pangenome evidence for extensive interdomain horizontal transfer affecting lineage core and shell genes in uncultured planktonic thaumarchaeota and euryarchaeota.</title>
        <authorList>
            <person name="Deschamps P."/>
            <person name="Zivanovic Y."/>
            <person name="Moreira D."/>
            <person name="Rodriguez-Valera F."/>
            <person name="Lopez-Garcia P."/>
        </authorList>
    </citation>
    <scope>NUCLEOTIDE SEQUENCE</scope>
</reference>
<feature type="transmembrane region" description="Helical" evidence="1">
    <location>
        <begin position="199"/>
        <end position="218"/>
    </location>
</feature>
<proteinExistence type="predicted"/>
<evidence type="ECO:0000256" key="1">
    <source>
        <dbReference type="SAM" id="Phobius"/>
    </source>
</evidence>
<keyword evidence="1" id="KW-1133">Transmembrane helix</keyword>
<keyword evidence="1" id="KW-0472">Membrane</keyword>
<dbReference type="AlphaFoldDB" id="A0A075GZU3"/>
<evidence type="ECO:0000313" key="2">
    <source>
        <dbReference type="EMBL" id="AIF09436.1"/>
    </source>
</evidence>
<dbReference type="Pfam" id="PF06550">
    <property type="entry name" value="SPP"/>
    <property type="match status" value="1"/>
</dbReference>
<name>A0A075GZU3_9EURY</name>
<dbReference type="InterPro" id="IPR010545">
    <property type="entry name" value="SPP"/>
</dbReference>
<protein>
    <submittedName>
        <fullName evidence="2">Uncharacterized protein</fullName>
    </submittedName>
</protein>
<organism evidence="2">
    <name type="scientific">uncultured marine group II/III euryarchaeote KM3_37_C11</name>
    <dbReference type="NCBI Taxonomy" id="1456442"/>
    <lineage>
        <taxon>Archaea</taxon>
        <taxon>Methanobacteriati</taxon>
        <taxon>Methanobacteriota</taxon>
        <taxon>environmental samples</taxon>
    </lineage>
</organism>
<feature type="transmembrane region" description="Helical" evidence="1">
    <location>
        <begin position="121"/>
        <end position="149"/>
    </location>
</feature>
<dbReference type="EMBL" id="KF900863">
    <property type="protein sequence ID" value="AIF09436.1"/>
    <property type="molecule type" value="Genomic_DNA"/>
</dbReference>
<feature type="transmembrane region" description="Helical" evidence="1">
    <location>
        <begin position="44"/>
        <end position="62"/>
    </location>
</feature>
<accession>A0A075GZU3</accession>
<feature type="transmembrane region" description="Helical" evidence="1">
    <location>
        <begin position="161"/>
        <end position="179"/>
    </location>
</feature>